<proteinExistence type="predicted"/>
<reference evidence="1 2" key="1">
    <citation type="submission" date="2019-04" db="EMBL/GenBank/DDBJ databases">
        <title>A novel phosphate-accumulating bacterium identified in bioreactor for phosphate removal from wastewater.</title>
        <authorList>
            <person name="Kotlyarov R.Y."/>
            <person name="Beletsky A.V."/>
            <person name="Kallistova A.Y."/>
            <person name="Dorofeev A.G."/>
            <person name="Nikolaev Y.Y."/>
            <person name="Pimenov N.V."/>
            <person name="Ravin N.V."/>
            <person name="Mardanov A.V."/>
        </authorList>
    </citation>
    <scope>NUCLEOTIDE SEQUENCE [LARGE SCALE GENOMIC DNA]</scope>
    <source>
        <strain evidence="1 2">Bin19</strain>
    </source>
</reference>
<gene>
    <name evidence="1" type="ORF">ACCUM_1269</name>
</gene>
<keyword evidence="2" id="KW-1185">Reference proteome</keyword>
<comment type="caution">
    <text evidence="1">The sequence shown here is derived from an EMBL/GenBank/DDBJ whole genome shotgun (WGS) entry which is preliminary data.</text>
</comment>
<protein>
    <submittedName>
        <fullName evidence="1">Uncharacterized protein</fullName>
    </submittedName>
</protein>
<dbReference type="Proteomes" id="UP000306324">
    <property type="component" value="Unassembled WGS sequence"/>
</dbReference>
<name>A0A5S4EJE3_9PROT</name>
<accession>A0A5S4EJE3</accession>
<dbReference type="EMBL" id="SWAD01000094">
    <property type="protein sequence ID" value="TMQ75467.1"/>
    <property type="molecule type" value="Genomic_DNA"/>
</dbReference>
<evidence type="ECO:0000313" key="1">
    <source>
        <dbReference type="EMBL" id="TMQ75467.1"/>
    </source>
</evidence>
<evidence type="ECO:0000313" key="2">
    <source>
        <dbReference type="Proteomes" id="UP000306324"/>
    </source>
</evidence>
<organism evidence="1 2">
    <name type="scientific">Candidatus Accumulibacter phosphatis</name>
    <dbReference type="NCBI Taxonomy" id="327160"/>
    <lineage>
        <taxon>Bacteria</taxon>
        <taxon>Pseudomonadati</taxon>
        <taxon>Pseudomonadota</taxon>
        <taxon>Betaproteobacteria</taxon>
        <taxon>Candidatus Accumulibacter</taxon>
    </lineage>
</organism>
<sequence>MGIGIRRHCAPWVAVLLVLPGGASGEPTRIGGTLSALGTMKIRVSFKR</sequence>
<dbReference type="AlphaFoldDB" id="A0A5S4EJE3"/>